<evidence type="ECO:0000313" key="2">
    <source>
        <dbReference type="EMBL" id="MBB5014654.1"/>
    </source>
</evidence>
<proteinExistence type="predicted"/>
<feature type="transmembrane region" description="Helical" evidence="1">
    <location>
        <begin position="55"/>
        <end position="75"/>
    </location>
</feature>
<dbReference type="Pfam" id="PF10003">
    <property type="entry name" value="DUF2244"/>
    <property type="match status" value="1"/>
</dbReference>
<dbReference type="Proteomes" id="UP000519004">
    <property type="component" value="Unassembled WGS sequence"/>
</dbReference>
<evidence type="ECO:0000313" key="3">
    <source>
        <dbReference type="Proteomes" id="UP000519004"/>
    </source>
</evidence>
<feature type="transmembrane region" description="Helical" evidence="1">
    <location>
        <begin position="30"/>
        <end position="49"/>
    </location>
</feature>
<keyword evidence="1" id="KW-0472">Membrane</keyword>
<dbReference type="RefSeq" id="WP_183947241.1">
    <property type="nucleotide sequence ID" value="NZ_JACHHX010000003.1"/>
</dbReference>
<protein>
    <submittedName>
        <fullName evidence="2">Putative membrane protein</fullName>
    </submittedName>
</protein>
<name>A0A7W7V7H1_9GAMM</name>
<sequence>MIEEFPPAVAASPETRLVLRPNRALTARQLTSVFGVLAFSMCAIALFSYSQGNAYAPAFALLHAAFVGLALRLAWRRGDRREEIAVSERAVEVRRSTEPVPAFSAHPCWVRLSVDERRGETRVLLGVSGRRVEVGSFLAQDERRCLAQRLDGLLAAASGRGLGKVG</sequence>
<dbReference type="AlphaFoldDB" id="A0A7W7V7H1"/>
<reference evidence="2 3" key="1">
    <citation type="submission" date="2020-08" db="EMBL/GenBank/DDBJ databases">
        <title>Genomic Encyclopedia of Type Strains, Phase IV (KMG-IV): sequencing the most valuable type-strain genomes for metagenomic binning, comparative biology and taxonomic classification.</title>
        <authorList>
            <person name="Goeker M."/>
        </authorList>
    </citation>
    <scope>NUCLEOTIDE SEQUENCE [LARGE SCALE GENOMIC DNA]</scope>
    <source>
        <strain evidence="2 3">DSM 25897</strain>
    </source>
</reference>
<dbReference type="EMBL" id="JACHHX010000003">
    <property type="protein sequence ID" value="MBB5014654.1"/>
    <property type="molecule type" value="Genomic_DNA"/>
</dbReference>
<comment type="caution">
    <text evidence="2">The sequence shown here is derived from an EMBL/GenBank/DDBJ whole genome shotgun (WGS) entry which is preliminary data.</text>
</comment>
<gene>
    <name evidence="2" type="ORF">HNQ58_000530</name>
</gene>
<keyword evidence="1" id="KW-0812">Transmembrane</keyword>
<organism evidence="2 3">
    <name type="scientific">Rehaibacterium terrae</name>
    <dbReference type="NCBI Taxonomy" id="1341696"/>
    <lineage>
        <taxon>Bacteria</taxon>
        <taxon>Pseudomonadati</taxon>
        <taxon>Pseudomonadota</taxon>
        <taxon>Gammaproteobacteria</taxon>
        <taxon>Lysobacterales</taxon>
        <taxon>Lysobacteraceae</taxon>
        <taxon>Rehaibacterium</taxon>
    </lineage>
</organism>
<keyword evidence="3" id="KW-1185">Reference proteome</keyword>
<dbReference type="InterPro" id="IPR019253">
    <property type="entry name" value="DUF2244_TM"/>
</dbReference>
<keyword evidence="1" id="KW-1133">Transmembrane helix</keyword>
<accession>A0A7W7V7H1</accession>
<evidence type="ECO:0000256" key="1">
    <source>
        <dbReference type="SAM" id="Phobius"/>
    </source>
</evidence>